<dbReference type="EMBL" id="VSRR010001154">
    <property type="protein sequence ID" value="MPC23018.1"/>
    <property type="molecule type" value="Genomic_DNA"/>
</dbReference>
<dbReference type="Proteomes" id="UP000324222">
    <property type="component" value="Unassembled WGS sequence"/>
</dbReference>
<comment type="caution">
    <text evidence="2">The sequence shown here is derived from an EMBL/GenBank/DDBJ whole genome shotgun (WGS) entry which is preliminary data.</text>
</comment>
<evidence type="ECO:0000256" key="1">
    <source>
        <dbReference type="SAM" id="MobiDB-lite"/>
    </source>
</evidence>
<sequence>MLSLTIAVPEIRTASHGIVQPSGGTTTTSPGTSSLLSTVTSSVRQSSTGVSQAGPCRGGRYRAHSRRAERCASITRKYITSISGGMSMSSS</sequence>
<name>A0A5B7DNI9_PORTR</name>
<protein>
    <submittedName>
        <fullName evidence="2">Uncharacterized protein</fullName>
    </submittedName>
</protein>
<gene>
    <name evidence="2" type="ORF">E2C01_016054</name>
</gene>
<proteinExistence type="predicted"/>
<organism evidence="2 3">
    <name type="scientific">Portunus trituberculatus</name>
    <name type="common">Swimming crab</name>
    <name type="synonym">Neptunus trituberculatus</name>
    <dbReference type="NCBI Taxonomy" id="210409"/>
    <lineage>
        <taxon>Eukaryota</taxon>
        <taxon>Metazoa</taxon>
        <taxon>Ecdysozoa</taxon>
        <taxon>Arthropoda</taxon>
        <taxon>Crustacea</taxon>
        <taxon>Multicrustacea</taxon>
        <taxon>Malacostraca</taxon>
        <taxon>Eumalacostraca</taxon>
        <taxon>Eucarida</taxon>
        <taxon>Decapoda</taxon>
        <taxon>Pleocyemata</taxon>
        <taxon>Brachyura</taxon>
        <taxon>Eubrachyura</taxon>
        <taxon>Portunoidea</taxon>
        <taxon>Portunidae</taxon>
        <taxon>Portuninae</taxon>
        <taxon>Portunus</taxon>
    </lineage>
</organism>
<evidence type="ECO:0000313" key="3">
    <source>
        <dbReference type="Proteomes" id="UP000324222"/>
    </source>
</evidence>
<keyword evidence="3" id="KW-1185">Reference proteome</keyword>
<dbReference type="AlphaFoldDB" id="A0A5B7DNI9"/>
<feature type="region of interest" description="Disordered" evidence="1">
    <location>
        <begin position="17"/>
        <end position="64"/>
    </location>
</feature>
<evidence type="ECO:0000313" key="2">
    <source>
        <dbReference type="EMBL" id="MPC23018.1"/>
    </source>
</evidence>
<accession>A0A5B7DNI9</accession>
<reference evidence="2 3" key="1">
    <citation type="submission" date="2019-05" db="EMBL/GenBank/DDBJ databases">
        <title>Another draft genome of Portunus trituberculatus and its Hox gene families provides insights of decapod evolution.</title>
        <authorList>
            <person name="Jeong J.-H."/>
            <person name="Song I."/>
            <person name="Kim S."/>
            <person name="Choi T."/>
            <person name="Kim D."/>
            <person name="Ryu S."/>
            <person name="Kim W."/>
        </authorList>
    </citation>
    <scope>NUCLEOTIDE SEQUENCE [LARGE SCALE GENOMIC DNA]</scope>
    <source>
        <tissue evidence="2">Muscle</tissue>
    </source>
</reference>
<feature type="compositionally biased region" description="Low complexity" evidence="1">
    <location>
        <begin position="19"/>
        <end position="51"/>
    </location>
</feature>